<reference evidence="2" key="1">
    <citation type="journal article" date="2013" name="J. Plant Res.">
        <title>Effect of fungi and light on seed germination of three Opuntia species from semiarid lands of central Mexico.</title>
        <authorList>
            <person name="Delgado-Sanchez P."/>
            <person name="Jimenez-Bremont J.F."/>
            <person name="Guerrero-Gonzalez Mde L."/>
            <person name="Flores J."/>
        </authorList>
    </citation>
    <scope>NUCLEOTIDE SEQUENCE</scope>
    <source>
        <tissue evidence="2">Cladode</tissue>
    </source>
</reference>
<evidence type="ECO:0008006" key="3">
    <source>
        <dbReference type="Google" id="ProtNLM"/>
    </source>
</evidence>
<dbReference type="EMBL" id="GISG01258868">
    <property type="protein sequence ID" value="MBA4673391.1"/>
    <property type="molecule type" value="Transcribed_RNA"/>
</dbReference>
<reference evidence="2" key="2">
    <citation type="submission" date="2020-07" db="EMBL/GenBank/DDBJ databases">
        <authorList>
            <person name="Vera ALvarez R."/>
            <person name="Arias-Moreno D.M."/>
            <person name="Jimenez-Jacinto V."/>
            <person name="Jimenez-Bremont J.F."/>
            <person name="Swaminathan K."/>
            <person name="Moose S.P."/>
            <person name="Guerrero-Gonzalez M.L."/>
            <person name="Marino-Ramirez L."/>
            <person name="Landsman D."/>
            <person name="Rodriguez-Kessler M."/>
            <person name="Delgado-Sanchez P."/>
        </authorList>
    </citation>
    <scope>NUCLEOTIDE SEQUENCE</scope>
    <source>
        <tissue evidence="2">Cladode</tissue>
    </source>
</reference>
<accession>A0A7C9ARS6</accession>
<dbReference type="PANTHER" id="PTHR46741">
    <property type="entry name" value="OS09G0413600 PROTEIN"/>
    <property type="match status" value="1"/>
</dbReference>
<protein>
    <recommendedName>
        <fullName evidence="3">Ribosomal protein L34Ae</fullName>
    </recommendedName>
</protein>
<keyword evidence="1" id="KW-0472">Membrane</keyword>
<dbReference type="AlphaFoldDB" id="A0A7C9ARS6"/>
<dbReference type="PANTHER" id="PTHR46741:SF4">
    <property type="entry name" value="FINGER FYVE DOMAIN PROTEIN, PUTATIVE (DUF1666)-RELATED"/>
    <property type="match status" value="1"/>
</dbReference>
<keyword evidence="1" id="KW-1133">Transmembrane helix</keyword>
<keyword evidence="1" id="KW-0812">Transmembrane</keyword>
<proteinExistence type="predicted"/>
<name>A0A7C9ARS6_OPUST</name>
<evidence type="ECO:0000256" key="1">
    <source>
        <dbReference type="SAM" id="Phobius"/>
    </source>
</evidence>
<sequence length="778" mass="89346">MGKALFVHGFKSHFGEFLKDFVLKNVLLLANLCWVFVWSCIFHAFGVTFRKFLSSSEENCAEVESDFAAVCEEPDVGVDESENQELGSDQTGGEEILKLDCEVKGVSTASTSKYQFYSGNSFCSFIEEPKTMSFTVQEMFVVSNDGSANRQGFCGDHTTPKNNYLGNSFDFFDLQLGDNVVIDPNPSESVDICKLNGKEESATQAKTESSIYGLSFQEQEALSFTRLYSCKQGETVNVENRRLSQHEFFDEVVSSVRNSDDFWAVIHEFDDYNGDSGSDEMCDTSPAEALETESPMGIGSTVWDSHDDILRSLHDDLFDEKSFHLVDVNEVSEREAAYPQFFHPDLDQHSAISDENTTDKLSDSYHEIDLGNSPFEDSSKAYPKDFCNGEGDQTEFDVLSEQKELIRQMKKEMRRLKSGGGLPTILEESEPPCVEDDLRPLKIDDKIGHKDRMVEIQTIYKGYLDKMRKLDILSQQAMNAIGLLRLKNQDHFTWNKKISVPIIKSLLAQNFWSYKLRKHEADPVQKMIKDFQRDLELVYVGQLCLSWEILKWQHHKADELRAYDPDGFHQHNQTAAEFRKFQLLLQRFTEDEPFHHGPRVQHYVKNRCDLPNLLQVPLIKDDSSSEWRGKGEDPISIGMLKEVIRASMSAFWEFLRADKDEMHASTQMDIHSIQFDLQDPMDVELLIEIHSNLQKKEKRLKDLGKSGNRIVKKFQKHQDLRLSHDVLLAQVELRLITRVLQMPRLTTDQLLWCHKKLNKINIIGRKVCLDSSFLLFPC</sequence>
<organism evidence="2">
    <name type="scientific">Opuntia streptacantha</name>
    <name type="common">Prickly pear cactus</name>
    <name type="synonym">Opuntia cardona</name>
    <dbReference type="NCBI Taxonomy" id="393608"/>
    <lineage>
        <taxon>Eukaryota</taxon>
        <taxon>Viridiplantae</taxon>
        <taxon>Streptophyta</taxon>
        <taxon>Embryophyta</taxon>
        <taxon>Tracheophyta</taxon>
        <taxon>Spermatophyta</taxon>
        <taxon>Magnoliopsida</taxon>
        <taxon>eudicotyledons</taxon>
        <taxon>Gunneridae</taxon>
        <taxon>Pentapetalae</taxon>
        <taxon>Caryophyllales</taxon>
        <taxon>Cactineae</taxon>
        <taxon>Cactaceae</taxon>
        <taxon>Opuntioideae</taxon>
        <taxon>Opuntia</taxon>
    </lineage>
</organism>
<feature type="transmembrane region" description="Helical" evidence="1">
    <location>
        <begin position="21"/>
        <end position="45"/>
    </location>
</feature>
<evidence type="ECO:0000313" key="2">
    <source>
        <dbReference type="EMBL" id="MBA4673390.1"/>
    </source>
</evidence>
<dbReference type="InterPro" id="IPR012870">
    <property type="entry name" value="DUF1666"/>
</dbReference>
<dbReference type="EMBL" id="GISG01258867">
    <property type="protein sequence ID" value="MBA4673390.1"/>
    <property type="molecule type" value="Transcribed_RNA"/>
</dbReference>
<dbReference type="Pfam" id="PF07891">
    <property type="entry name" value="DUF1666"/>
    <property type="match status" value="1"/>
</dbReference>